<dbReference type="CDD" id="cd17646">
    <property type="entry name" value="A_NRPS_AB3403-like"/>
    <property type="match status" value="2"/>
</dbReference>
<feature type="domain" description="Carrier" evidence="4">
    <location>
        <begin position="2077"/>
        <end position="2151"/>
    </location>
</feature>
<dbReference type="CDD" id="cd05930">
    <property type="entry name" value="A_NRPS"/>
    <property type="match status" value="1"/>
</dbReference>
<dbReference type="NCBIfam" id="NF003417">
    <property type="entry name" value="PRK04813.1"/>
    <property type="match status" value="3"/>
</dbReference>
<dbReference type="Pfam" id="PF00668">
    <property type="entry name" value="Condensation"/>
    <property type="match status" value="3"/>
</dbReference>
<dbReference type="Gene3D" id="1.10.1200.10">
    <property type="entry name" value="ACP-like"/>
    <property type="match status" value="3"/>
</dbReference>
<feature type="domain" description="Carrier" evidence="4">
    <location>
        <begin position="3158"/>
        <end position="3232"/>
    </location>
</feature>
<dbReference type="Proteomes" id="UP001304071">
    <property type="component" value="Chromosome 1"/>
</dbReference>
<dbReference type="SUPFAM" id="SSF52777">
    <property type="entry name" value="CoA-dependent acyltransferases"/>
    <property type="match status" value="6"/>
</dbReference>
<dbReference type="InterPro" id="IPR020802">
    <property type="entry name" value="TesA-like"/>
</dbReference>
<evidence type="ECO:0000313" key="6">
    <source>
        <dbReference type="Proteomes" id="UP001304071"/>
    </source>
</evidence>
<keyword evidence="6" id="KW-1185">Reference proteome</keyword>
<dbReference type="SMART" id="SM00823">
    <property type="entry name" value="PKS_PP"/>
    <property type="match status" value="3"/>
</dbReference>
<dbReference type="PROSITE" id="PS50075">
    <property type="entry name" value="CARRIER"/>
    <property type="match status" value="3"/>
</dbReference>
<evidence type="ECO:0000256" key="3">
    <source>
        <dbReference type="ARBA" id="ARBA00022553"/>
    </source>
</evidence>
<dbReference type="RefSeq" id="WP_261892155.1">
    <property type="nucleotide sequence ID" value="NZ_AP024895.1"/>
</dbReference>
<dbReference type="InterPro" id="IPR006162">
    <property type="entry name" value="Ppantetheine_attach_site"/>
</dbReference>
<dbReference type="Gene3D" id="3.40.50.980">
    <property type="match status" value="6"/>
</dbReference>
<accession>A0ABZ0Q883</accession>
<dbReference type="SUPFAM" id="SSF53474">
    <property type="entry name" value="alpha/beta-Hydrolases"/>
    <property type="match status" value="2"/>
</dbReference>
<dbReference type="PROSITE" id="PS00012">
    <property type="entry name" value="PHOSPHOPANTETHEINE"/>
    <property type="match status" value="3"/>
</dbReference>
<dbReference type="SUPFAM" id="SSF56801">
    <property type="entry name" value="Acetyl-CoA synthetase-like"/>
    <property type="match status" value="3"/>
</dbReference>
<dbReference type="Gene3D" id="3.40.50.1820">
    <property type="entry name" value="alpha/beta hydrolase"/>
    <property type="match status" value="2"/>
</dbReference>
<dbReference type="InterPro" id="IPR000873">
    <property type="entry name" value="AMP-dep_synth/lig_dom"/>
</dbReference>
<reference evidence="5 6" key="1">
    <citation type="submission" date="2023-11" db="EMBL/GenBank/DDBJ databases">
        <title>Plant-associative lifestyle of Vibrio porteresiae and its evolutionary dynamics.</title>
        <authorList>
            <person name="Rameshkumar N."/>
            <person name="Kirti K."/>
        </authorList>
    </citation>
    <scope>NUCLEOTIDE SEQUENCE [LARGE SCALE GENOMIC DNA]</scope>
    <source>
        <strain evidence="5 6">MSSRF30</strain>
    </source>
</reference>
<evidence type="ECO:0000259" key="4">
    <source>
        <dbReference type="PROSITE" id="PS50075"/>
    </source>
</evidence>
<comment type="cofactor">
    <cofactor evidence="1">
        <name>pantetheine 4'-phosphate</name>
        <dbReference type="ChEBI" id="CHEBI:47942"/>
    </cofactor>
</comment>
<dbReference type="CDD" id="cd19544">
    <property type="entry name" value="E-C_NRPS"/>
    <property type="match status" value="1"/>
</dbReference>
<dbReference type="InterPro" id="IPR020806">
    <property type="entry name" value="PKS_PP-bd"/>
</dbReference>
<feature type="domain" description="Carrier" evidence="4">
    <location>
        <begin position="1017"/>
        <end position="1092"/>
    </location>
</feature>
<dbReference type="Pfam" id="PF00550">
    <property type="entry name" value="PP-binding"/>
    <property type="match status" value="3"/>
</dbReference>
<dbReference type="CDD" id="cd19531">
    <property type="entry name" value="LCL_NRPS-like"/>
    <property type="match status" value="2"/>
</dbReference>
<dbReference type="Pfam" id="PF00501">
    <property type="entry name" value="AMP-binding"/>
    <property type="match status" value="3"/>
</dbReference>
<dbReference type="InterPro" id="IPR010071">
    <property type="entry name" value="AA_adenyl_dom"/>
</dbReference>
<dbReference type="InterPro" id="IPR023213">
    <property type="entry name" value="CAT-like_dom_sf"/>
</dbReference>
<dbReference type="InterPro" id="IPR045851">
    <property type="entry name" value="AMP-bd_C_sf"/>
</dbReference>
<dbReference type="Gene3D" id="3.30.559.30">
    <property type="entry name" value="Nonribosomal peptide synthetase, condensation domain"/>
    <property type="match status" value="3"/>
</dbReference>
<name>A0ABZ0Q883_9VIBR</name>
<protein>
    <submittedName>
        <fullName evidence="5">Amino acid adenylation domain-containing protein</fullName>
    </submittedName>
</protein>
<dbReference type="Pfam" id="PF13193">
    <property type="entry name" value="AMP-binding_C"/>
    <property type="match status" value="1"/>
</dbReference>
<dbReference type="InterPro" id="IPR009081">
    <property type="entry name" value="PP-bd_ACP"/>
</dbReference>
<dbReference type="PROSITE" id="PS00455">
    <property type="entry name" value="AMP_BINDING"/>
    <property type="match status" value="3"/>
</dbReference>
<dbReference type="InterPro" id="IPR029058">
    <property type="entry name" value="AB_hydrolase_fold"/>
</dbReference>
<dbReference type="PANTHER" id="PTHR45527">
    <property type="entry name" value="NONRIBOSOMAL PEPTIDE SYNTHETASE"/>
    <property type="match status" value="1"/>
</dbReference>
<evidence type="ECO:0000256" key="1">
    <source>
        <dbReference type="ARBA" id="ARBA00001957"/>
    </source>
</evidence>
<dbReference type="Pfam" id="PF00975">
    <property type="entry name" value="Thioesterase"/>
    <property type="match status" value="2"/>
</dbReference>
<dbReference type="PANTHER" id="PTHR45527:SF1">
    <property type="entry name" value="FATTY ACID SYNTHASE"/>
    <property type="match status" value="1"/>
</dbReference>
<proteinExistence type="predicted"/>
<dbReference type="SMART" id="SM00824">
    <property type="entry name" value="PKS_TE"/>
    <property type="match status" value="1"/>
</dbReference>
<dbReference type="Gene3D" id="3.30.300.30">
    <property type="match status" value="3"/>
</dbReference>
<sequence length="3790" mass="419730">MADMTDFDLENLTPEEMMALLEQLESQGAEMELEQENAIAPAHLDTYPLSMAQQRLWFLAQMGDASDSAYLIEGGIRLQGELDKEALQAALNQVLIRHSALRTRIETRDGTPLQKIDTQLRQFPMTPIQMSRAAALATPFTPKFDLEQGPLVAARLVTIEHDEHAQDEHWLQIAMHHIISDGWSMGIFTSELNECYRALVMNQAPQLAPLAIEYGDFALWQRESRQDALAAQQAYWQDQLAGIPDCLSLPTDFSRPAVQSYQGEAVDVALDSQLTSAIKSLAQAQGCTLYMTLLASWSALLARLSGQDDIVVGSPIAGRMREETEPLMGMFVNSQAMRVDLSQPVTAVELLAQVKATTVAAQSHQELPFEKVVEAISPQRSLAHSPVFQVMFALQNLPQAQVTLPGLTISELAQPVTTAKFDLSLVVSEQDEQIVGQLSFASALFTPETAARLVGYWQALLAAMVSNATAPVQSLAIISANEKQQLLRDLNPLSRPLQNVQLIHQKVECYAYQSPDSVAVMTDNDHLTYGELNTRANQLAHWMVKQGVGSESRVALCFDRSCEWIVAMLATLKAGAGYVPMDPAYPTERIAYMLSDSQPQLVLSDGYVDIAQMLSANAQASDAEQRFSGKVVNVTTDAALWQNESKENLCVEGLTPANLAYIIYTSGSTGLPKGVMVEHGQLNNLIEWHQETFQVGAGTCTSALAGMGFDAAVWEIWPSLTVGACITMPTLAVSKDPEALLTWWQAQPIEVGFLSTPIAELAFAREVQPEKLRALLVGGDKLNRLAPASATYSLFNNYGPTETTVVATSGLISAQQSSLPIGRPLTNTCVYLLDAYGQLVPRGVVGEIYIGGAGVARGYVNRPDMTQERFVVDPFSDKPNARMYRSGDLARWNQDGTLEFLGRNDDQVKIRGFRIELGEIAAVLQQQQSIEEAVVVAQSDGQQQRLVAYFTAKNSDAARQLDIDELRSALAEVLPDYMVPAAFVALETMPLTANGKIDKRALPQPDDSAFVRRAYSAPQGELECQLAAIWSVLLGVEQVGREDNFFELGGHSLMATQLAARIRSELGLELSLTTLFAHPQLSGLASELALSTHQLQEATSLALRPITAAHEGDIPLSLAQQRLWFLAQMEPESQAAYTISGGVRLVGNLSMTALRQALNDIMQRHGTLRTRIDYRDGKAVQVVDPLAREFPLLVVEQGDNVTFNPHFDLNKGHLVAAQLAKVSDQEHHLFIAMHHVIADGWSMGILISELTQGYQAHLRGQVAALAPLAIQYTDFALWQQRYLSGEQLTAQQEYWVAQLSGAPECLTLPSDFVRPLQQQYQGDHVAVQLDAQLTQGLHNVAKRHGATLFMTLMASWAALMGRLANQDDVVIGTPVAGRTRTEVEPLIGMFANTQAIRVNVADSLTASDLIAQVKATLVGAQDHQDLPFEQVVEAVAPSRSLAHNPIFQVMFGLQNLPRSEFDLPGLTVTPIDSDLRSAQFDLSLMLNEHEGEISGFLNFATSLFTRATIERYVACWQRLLHALVADSEHLTVAKMLLIDEQEKHTVLEGFNQTEKAYPTETCIHQRIEETAARLPHKVAVQSEQGFTLPTELTFAELNAHANQLAHWLVKQGVRPDSRVAVSLERSSELVVALVAILKAGGAYVPMDPGYPEDRLEYMVQDSQPVVLITTNELRSRLGAIPASVQVVNFAGKLPWGNESQQNLDTAELGLTSRHLAYIIYTSGSTGKPKGVMNEHRGVVNRLSWMVDDYGFNRDDVILQKTPFSFDVSVWEFFAPLWVGATLVMAKPEGHKDPTYLRELIERRHVSTLHFVPPMLQMFLEGTEHSRCPSLRLMFCSGEALPAETIRRTYQTLPHVELHNLYGPTEAAVDVTQWHCPRDLVGDRVSIGSSVANTRMYVLDSQGQPAPLGVAGEIFIGGVQVARGYLNRDDLTAERFVRDPFVADENATMYKTGDVGRWLADGTIEYQGRNDDQVKIRGFRVELGEISSALKGCTDVLEAVVIARGTSANKQLVGYFTSEQVLSIEAIKAQMGERLPEYMVPAALMQIEAIPLTPNGKMDRKALPEPAEEAFVHRVYVAPQGEQERLLASLWQQLLGTEQVGRFDSFFELGGHSLLAIQLIENLRRQGWELKIKVLFSQPVLADVAASLVAQRQQVAIAENLIPQTCHYITPDLLPLVTLSQKEIDQIAKQVPGGMSNIQDIYPLAPLQEGMLFHHMLATQGDPYVSRFIQAFTQQESLEKFVSALNQVVARHDILRTAIAWEGLQEPVQVVWRSAEITIQDVVLTGEEDVALQLQRHFSPEFTRMDLHHAPLIRAYRVEDKANGRWLLCLLIHHLCNDHTTLELMVAEVMAILSGKEEQLTPSVPFRQFVARTRMEQEDEVHQAYFRRELAHIDEPCAPFGLLEADLAQETQQHIELPDDLAQRIRALVNEQHISAASLFHLAWGIVLSHTVGRSEVVFGTVLFGRMNAGESADKALGMFLNTLPVRVHLQGQSIAHALKATHQSLAELLEHEHAPLSLAQQCSGLPAKTPLFSSMVNYRYQAAADEQNDASFASEVIFSEERTSYPVSMNINDHIGAGFSLDVHVERSVGAQRVGQMLITALEQLVADTLAPVESIQVLAQTEREWVLEGFNQTEKAYPTESCIQQRIEETAAKLPHKVAVQSEQGFTLPTELTFAELNAHANQLAHWLVKQGVRPDSRVAVSLERSSELVVALVAILKAGGAYVPMDPGYPEDRLEYMVQDSQPVVLITTNELRSRLGAIPASVQVVNFAGDLPWASESTQNLDPNALGLTSRHLAYIIYTSGSTGKPKGVMNEHRGVVNRLSWMVDDYGFNCDDVILQKTPFSFDVSVWEFFAPLWVGATLVMANPEGHKDPSYLRELIERRHVSILHFVPPMLQMFLEGTEHSRCSSLRLMFCSGEALPAETIRRTYQTLPHVELHNLYGPTEAAVDVTQWHCPRDLVGDRVSIGSSVANTRMYVLDSQGQPAPLGVAGEIFIGGVQVARGYLNRDDLTAERFVRDPFVTDPNATMYKTGDVGRWLADGTIEYQGRNDDQVKIRGFRVELGEISSALKGCSDVLEAVVIARGTSANKQLVGYFTSEQLLSIEAIKAQMGERLPEYMVPAALMQIEAIPLTPNGKMDRKALPEPAEEAFVRQQFVAAQTEMELMLALVWQELLGIAQVGRFDNFFELGGHSLLAVKLVNQLQQRGLNLDLATLFSTPVLSELAQRLTHQEQADQKPTGSDRLTIAFRDTGSETPLFIVPEASGETLYGPLLTAHINEQIPVYGLVAPDRRKPSLKTVQKVAEHYVRAIRQIQPHGPYRLVGWSFGGTMAYEIAAQLMGQDEQIEFLGVIDRWAIAPQFEREHHQGLRFADIEQEIAFMSREIVEYQVVNGTDSGISEEEVRVLLTESERWQDHFCLAQKMAILPGDWNAEYYYNWLIHRRDLLHADYQAPSLPVVLDLFVAQQRPVEEQGLHDPYLAWDQVLPSDAIRVIPLAGEHQLLISEPYVESTGAAISQAIQARAHHKEAQSNHTYDPVVKLQLGKGDCAQVFCIPGAGDNVFSFMDLAQQIGDDVSIYGLQPRGLWGKEAPHASVKAAASFYCHALQKHLSDQPLHIVGHSFGGWVALELVNQLEEMGIPVASLTIADSRVPNPEQQEYTDVAAMMKLVSLFEMQGVELHLSAEILESLSFNERLRRVHQSLIAQRVMPATSRVNHLEGIFRVFATNIRTSYWPERQPQAPIGLLLSQEATALQRQGWLAWQPTIEIAQSTANHVRLLKAPYVQQLAQLIAL</sequence>
<dbReference type="InterPro" id="IPR020845">
    <property type="entry name" value="AMP-binding_CS"/>
</dbReference>
<keyword evidence="3" id="KW-0597">Phosphoprotein</keyword>
<dbReference type="Gene3D" id="2.30.38.10">
    <property type="entry name" value="Luciferase, Domain 3"/>
    <property type="match status" value="3"/>
</dbReference>
<dbReference type="InterPro" id="IPR025110">
    <property type="entry name" value="AMP-bd_C"/>
</dbReference>
<keyword evidence="2" id="KW-0596">Phosphopantetheine</keyword>
<dbReference type="Gene3D" id="3.30.559.10">
    <property type="entry name" value="Chloramphenicol acetyltransferase-like domain"/>
    <property type="match status" value="3"/>
</dbReference>
<organism evidence="5 6">
    <name type="scientific">Vibrio porteresiae DSM 19223</name>
    <dbReference type="NCBI Taxonomy" id="1123496"/>
    <lineage>
        <taxon>Bacteria</taxon>
        <taxon>Pseudomonadati</taxon>
        <taxon>Pseudomonadota</taxon>
        <taxon>Gammaproteobacteria</taxon>
        <taxon>Vibrionales</taxon>
        <taxon>Vibrionaceae</taxon>
        <taxon>Vibrio</taxon>
    </lineage>
</organism>
<dbReference type="SUPFAM" id="SSF47336">
    <property type="entry name" value="ACP-like"/>
    <property type="match status" value="3"/>
</dbReference>
<evidence type="ECO:0000313" key="5">
    <source>
        <dbReference type="EMBL" id="WPC72619.1"/>
    </source>
</evidence>
<dbReference type="EMBL" id="CP138203">
    <property type="protein sequence ID" value="WPC72619.1"/>
    <property type="molecule type" value="Genomic_DNA"/>
</dbReference>
<gene>
    <name evidence="5" type="ORF">R8Z52_10820</name>
</gene>
<dbReference type="NCBIfam" id="TIGR01733">
    <property type="entry name" value="AA-adenyl-dom"/>
    <property type="match status" value="3"/>
</dbReference>
<dbReference type="InterPro" id="IPR001031">
    <property type="entry name" value="Thioesterase"/>
</dbReference>
<dbReference type="InterPro" id="IPR036736">
    <property type="entry name" value="ACP-like_sf"/>
</dbReference>
<evidence type="ECO:0000256" key="2">
    <source>
        <dbReference type="ARBA" id="ARBA00022450"/>
    </source>
</evidence>
<dbReference type="InterPro" id="IPR001242">
    <property type="entry name" value="Condensation_dom"/>
</dbReference>